<organism evidence="7 8">
    <name type="scientific">Marinobacter azerbaijanicus</name>
    <dbReference type="NCBI Taxonomy" id="3050455"/>
    <lineage>
        <taxon>Bacteria</taxon>
        <taxon>Pseudomonadati</taxon>
        <taxon>Pseudomonadota</taxon>
        <taxon>Gammaproteobacteria</taxon>
        <taxon>Pseudomonadales</taxon>
        <taxon>Marinobacteraceae</taxon>
        <taxon>Marinobacter</taxon>
    </lineage>
</organism>
<feature type="transmembrane region" description="Helical" evidence="6">
    <location>
        <begin position="29"/>
        <end position="46"/>
    </location>
</feature>
<proteinExistence type="predicted"/>
<keyword evidence="8" id="KW-1185">Reference proteome</keyword>
<keyword evidence="4 6" id="KW-1133">Transmembrane helix</keyword>
<dbReference type="InterPro" id="IPR005538">
    <property type="entry name" value="LrgA/CidA"/>
</dbReference>
<evidence type="ECO:0000313" key="8">
    <source>
        <dbReference type="Proteomes" id="UP001227964"/>
    </source>
</evidence>
<keyword evidence="2" id="KW-1003">Cell membrane</keyword>
<dbReference type="PANTHER" id="PTHR33931:SF2">
    <property type="entry name" value="HOLIN-LIKE PROTEIN CIDA"/>
    <property type="match status" value="1"/>
</dbReference>
<sequence>MSMLYGFLVLTVFFIAGEAVRVLLALPVSGGVIGMILLTLLLMGKGTISDSLAGASQALISVLVLLIMPGVVGVFFVVGEFAGQWLAIGVALGVGTLLSVLTTLWLMKRFGGREVGGHE</sequence>
<dbReference type="Proteomes" id="UP001227964">
    <property type="component" value="Unassembled WGS sequence"/>
</dbReference>
<evidence type="ECO:0000256" key="1">
    <source>
        <dbReference type="ARBA" id="ARBA00004651"/>
    </source>
</evidence>
<keyword evidence="5 6" id="KW-0472">Membrane</keyword>
<dbReference type="Pfam" id="PF03788">
    <property type="entry name" value="LrgA"/>
    <property type="match status" value="1"/>
</dbReference>
<evidence type="ECO:0000256" key="4">
    <source>
        <dbReference type="ARBA" id="ARBA00022989"/>
    </source>
</evidence>
<keyword evidence="3 6" id="KW-0812">Transmembrane</keyword>
<protein>
    <submittedName>
        <fullName evidence="7">CidA/LrgA family protein</fullName>
    </submittedName>
</protein>
<evidence type="ECO:0000256" key="2">
    <source>
        <dbReference type="ARBA" id="ARBA00022475"/>
    </source>
</evidence>
<evidence type="ECO:0000313" key="7">
    <source>
        <dbReference type="EMBL" id="MDL0432346.1"/>
    </source>
</evidence>
<dbReference type="EMBL" id="JASSVS010000007">
    <property type="protein sequence ID" value="MDL0432346.1"/>
    <property type="molecule type" value="Genomic_DNA"/>
</dbReference>
<comment type="caution">
    <text evidence="7">The sequence shown here is derived from an EMBL/GenBank/DDBJ whole genome shotgun (WGS) entry which is preliminary data.</text>
</comment>
<dbReference type="RefSeq" id="WP_285391527.1">
    <property type="nucleotide sequence ID" value="NZ_JASSVS010000007.1"/>
</dbReference>
<feature type="transmembrane region" description="Helical" evidence="6">
    <location>
        <begin position="85"/>
        <end position="106"/>
    </location>
</feature>
<comment type="subcellular location">
    <subcellularLocation>
        <location evidence="1">Cell membrane</location>
        <topology evidence="1">Multi-pass membrane protein</topology>
    </subcellularLocation>
</comment>
<feature type="transmembrane region" description="Helical" evidence="6">
    <location>
        <begin position="58"/>
        <end position="79"/>
    </location>
</feature>
<dbReference type="PANTHER" id="PTHR33931">
    <property type="entry name" value="HOLIN-LIKE PROTEIN CIDA-RELATED"/>
    <property type="match status" value="1"/>
</dbReference>
<accession>A0ABT7IDW5</accession>
<name>A0ABT7IDW5_9GAMM</name>
<evidence type="ECO:0000256" key="3">
    <source>
        <dbReference type="ARBA" id="ARBA00022692"/>
    </source>
</evidence>
<gene>
    <name evidence="7" type="ORF">QPM17_14475</name>
</gene>
<reference evidence="7 8" key="1">
    <citation type="submission" date="2023-06" db="EMBL/GenBank/DDBJ databases">
        <title>Marinobacter azerbaijanicus a moderately halophilic, isolated from Urmia Lake in Azerbaijan region of Iran.</title>
        <authorList>
            <person name="Sanchez-Porro C."/>
            <person name="Aghdam E.M."/>
            <person name="Saheb S.M."/>
            <person name="Tarhriz V."/>
            <person name="Kazemi E."/>
            <person name="Ammozegar M.A."/>
            <person name="Ventosa A."/>
            <person name="Hejazi M.S."/>
        </authorList>
    </citation>
    <scope>NUCLEOTIDE SEQUENCE [LARGE SCALE GENOMIC DNA]</scope>
    <source>
        <strain evidence="7 8">TBZ242</strain>
    </source>
</reference>
<evidence type="ECO:0000256" key="6">
    <source>
        <dbReference type="SAM" id="Phobius"/>
    </source>
</evidence>
<evidence type="ECO:0000256" key="5">
    <source>
        <dbReference type="ARBA" id="ARBA00023136"/>
    </source>
</evidence>